<keyword evidence="10" id="KW-0902">Two-component regulatory system</keyword>
<dbReference type="InterPro" id="IPR036097">
    <property type="entry name" value="HisK_dim/P_sf"/>
</dbReference>
<feature type="transmembrane region" description="Helical" evidence="14">
    <location>
        <begin position="170"/>
        <end position="192"/>
    </location>
</feature>
<proteinExistence type="predicted"/>
<dbReference type="SMART" id="SM00065">
    <property type="entry name" value="GAF"/>
    <property type="match status" value="1"/>
</dbReference>
<dbReference type="SUPFAM" id="SSF55874">
    <property type="entry name" value="ATPase domain of HSP90 chaperone/DNA topoisomerase II/histidine kinase"/>
    <property type="match status" value="1"/>
</dbReference>
<evidence type="ECO:0000256" key="10">
    <source>
        <dbReference type="ARBA" id="ARBA00023012"/>
    </source>
</evidence>
<accession>A0A1G2FK66</accession>
<evidence type="ECO:0000256" key="2">
    <source>
        <dbReference type="ARBA" id="ARBA00004236"/>
    </source>
</evidence>
<keyword evidence="4" id="KW-1003">Cell membrane</keyword>
<evidence type="ECO:0000256" key="12">
    <source>
        <dbReference type="SAM" id="Coils"/>
    </source>
</evidence>
<dbReference type="STRING" id="1802000.A3A94_03180"/>
<comment type="caution">
    <text evidence="16">The sequence shown here is derived from an EMBL/GenBank/DDBJ whole genome shotgun (WGS) entry which is preliminary data.</text>
</comment>
<evidence type="ECO:0000256" key="13">
    <source>
        <dbReference type="SAM" id="MobiDB-lite"/>
    </source>
</evidence>
<evidence type="ECO:0000259" key="15">
    <source>
        <dbReference type="PROSITE" id="PS50109"/>
    </source>
</evidence>
<feature type="domain" description="Histidine kinase" evidence="15">
    <location>
        <begin position="541"/>
        <end position="760"/>
    </location>
</feature>
<dbReference type="SMART" id="SM00388">
    <property type="entry name" value="HisKA"/>
    <property type="match status" value="1"/>
</dbReference>
<dbReference type="EMBL" id="MHNE01000030">
    <property type="protein sequence ID" value="OGZ37921.1"/>
    <property type="molecule type" value="Genomic_DNA"/>
</dbReference>
<dbReference type="InterPro" id="IPR003661">
    <property type="entry name" value="HisK_dim/P_dom"/>
</dbReference>
<keyword evidence="12" id="KW-0175">Coiled coil</keyword>
<evidence type="ECO:0000256" key="5">
    <source>
        <dbReference type="ARBA" id="ARBA00022553"/>
    </source>
</evidence>
<comment type="catalytic activity">
    <reaction evidence="1">
        <text>ATP + protein L-histidine = ADP + protein N-phospho-L-histidine.</text>
        <dbReference type="EC" id="2.7.13.3"/>
    </reaction>
</comment>
<dbReference type="Gene3D" id="3.30.450.40">
    <property type="match status" value="1"/>
</dbReference>
<dbReference type="InterPro" id="IPR005467">
    <property type="entry name" value="His_kinase_dom"/>
</dbReference>
<reference evidence="16 17" key="1">
    <citation type="journal article" date="2016" name="Nat. Commun.">
        <title>Thousands of microbial genomes shed light on interconnected biogeochemical processes in an aquifer system.</title>
        <authorList>
            <person name="Anantharaman K."/>
            <person name="Brown C.T."/>
            <person name="Hug L.A."/>
            <person name="Sharon I."/>
            <person name="Castelle C.J."/>
            <person name="Probst A.J."/>
            <person name="Thomas B.C."/>
            <person name="Singh A."/>
            <person name="Wilkins M.J."/>
            <person name="Karaoz U."/>
            <person name="Brodie E.L."/>
            <person name="Williams K.H."/>
            <person name="Hubbard S.S."/>
            <person name="Banfield J.F."/>
        </authorList>
    </citation>
    <scope>NUCLEOTIDE SEQUENCE [LARGE SCALE GENOMIC DNA]</scope>
</reference>
<keyword evidence="9" id="KW-0067">ATP-binding</keyword>
<keyword evidence="5" id="KW-0597">Phosphoprotein</keyword>
<dbReference type="PRINTS" id="PR00344">
    <property type="entry name" value="BCTRLSENSOR"/>
</dbReference>
<dbReference type="InterPro" id="IPR029016">
    <property type="entry name" value="GAF-like_dom_sf"/>
</dbReference>
<dbReference type="InterPro" id="IPR031621">
    <property type="entry name" value="HisKA_7TM"/>
</dbReference>
<keyword evidence="11 14" id="KW-0472">Membrane</keyword>
<evidence type="ECO:0000313" key="17">
    <source>
        <dbReference type="Proteomes" id="UP000178787"/>
    </source>
</evidence>
<keyword evidence="14" id="KW-0812">Transmembrane</keyword>
<dbReference type="PROSITE" id="PS50109">
    <property type="entry name" value="HIS_KIN"/>
    <property type="match status" value="1"/>
</dbReference>
<name>A0A1G2FK66_9BACT</name>
<dbReference type="SUPFAM" id="SSF47384">
    <property type="entry name" value="Homodimeric domain of signal transducing histidine kinase"/>
    <property type="match status" value="1"/>
</dbReference>
<dbReference type="CDD" id="cd00075">
    <property type="entry name" value="HATPase"/>
    <property type="match status" value="1"/>
</dbReference>
<dbReference type="InterPro" id="IPR050736">
    <property type="entry name" value="Sensor_HK_Regulatory"/>
</dbReference>
<dbReference type="Pfam" id="PF02518">
    <property type="entry name" value="HATPase_c"/>
    <property type="match status" value="1"/>
</dbReference>
<dbReference type="Gene3D" id="3.30.565.10">
    <property type="entry name" value="Histidine kinase-like ATPase, C-terminal domain"/>
    <property type="match status" value="1"/>
</dbReference>
<evidence type="ECO:0000313" key="16">
    <source>
        <dbReference type="EMBL" id="OGZ37921.1"/>
    </source>
</evidence>
<dbReference type="Pfam" id="PF00512">
    <property type="entry name" value="HisKA"/>
    <property type="match status" value="1"/>
</dbReference>
<comment type="subcellular location">
    <subcellularLocation>
        <location evidence="2">Cell membrane</location>
    </subcellularLocation>
</comment>
<organism evidence="16 17">
    <name type="scientific">Candidatus Portnoybacteria bacterium RIFCSPLOWO2_01_FULL_43_11</name>
    <dbReference type="NCBI Taxonomy" id="1802000"/>
    <lineage>
        <taxon>Bacteria</taxon>
        <taxon>Candidatus Portnoyibacteriota</taxon>
    </lineage>
</organism>
<keyword evidence="8" id="KW-0418">Kinase</keyword>
<evidence type="ECO:0000256" key="7">
    <source>
        <dbReference type="ARBA" id="ARBA00022741"/>
    </source>
</evidence>
<keyword evidence="14" id="KW-1133">Transmembrane helix</keyword>
<evidence type="ECO:0000256" key="3">
    <source>
        <dbReference type="ARBA" id="ARBA00012438"/>
    </source>
</evidence>
<feature type="transmembrane region" description="Helical" evidence="14">
    <location>
        <begin position="99"/>
        <end position="118"/>
    </location>
</feature>
<feature type="transmembrane region" description="Helical" evidence="14">
    <location>
        <begin position="6"/>
        <end position="25"/>
    </location>
</feature>
<feature type="transmembrane region" description="Helical" evidence="14">
    <location>
        <begin position="68"/>
        <end position="87"/>
    </location>
</feature>
<dbReference type="Gene3D" id="1.10.287.130">
    <property type="match status" value="1"/>
</dbReference>
<evidence type="ECO:0000256" key="4">
    <source>
        <dbReference type="ARBA" id="ARBA00022475"/>
    </source>
</evidence>
<feature type="transmembrane region" description="Helical" evidence="14">
    <location>
        <begin position="268"/>
        <end position="286"/>
    </location>
</feature>
<dbReference type="FunFam" id="3.30.565.10:FF:000023">
    <property type="entry name" value="PAS domain-containing sensor histidine kinase"/>
    <property type="match status" value="1"/>
</dbReference>
<evidence type="ECO:0000256" key="6">
    <source>
        <dbReference type="ARBA" id="ARBA00022679"/>
    </source>
</evidence>
<sequence length="760" mass="87020">MFDLQSILLIIVTIANLGLAIFIYFKNRKSQINISFAVFAFFVSLWALSLFLFRIIDILFIATYLMKWSYITALFIGASFYYFSIVFPKNILPSRYQKLLLLIPTSIFFLLLLLPNFLVENIIYHPWGKEIILGKIEYWLFLFYFIGFFIGGLTRGWIKYRKTYGIAKKQLLYVVMSVSIAGFFGMLFNLFLPSPFLKSWQLIWLGPLFTSLIVLAIAYAIIRYRLMDIRVAVKRSTIFSGIVIAVTASYALTAFLLGLVIFGGVYTLKAQFIIGLIVAVLVAFGFRPLYEWLKRTTDAYLFKGDYKPQKLLADISDVLSRTLDLDRVIKTLREKIISTLRVGEMEVVVLEENEINQGQPSQSRPLQGRDFQGSPLKNYSDSHESDSHGIVSSSSSATPHNDRFKKFIDYFKKQRDVLVLEELQRRYADRTKFDKSFLLIKEMEKFKTALMVPLFLKDKLVGLFLLSAKKSGDMFTNEDIKTLETIASQAAIAIENSRLYEEMKDFSKTLQKEVDKQTKTLKEANIKLEQLDKAKSEFISIASHQLRTPLSVIKGYVSMMLEGLWGEVSPEQKRHLEMVYLSNERLIKLIEDLLMVSRIEAGRLEFNFQMISLSDIAESVVNELKSLADKKGLYLNYEKPKTALPKVKADPLKIRQVVMNLIDNAIHYTEKGGATVRLKQEKDKIIFSIKDTGVGIPEKEKLTLFEKFSRGKEISKLHTEGTGLGLYLAAKLVNAHNGKIWAESEGEDKGSTFYFELGEK</sequence>
<dbReference type="GO" id="GO:0005524">
    <property type="term" value="F:ATP binding"/>
    <property type="evidence" value="ECO:0007669"/>
    <property type="project" value="UniProtKB-KW"/>
</dbReference>
<gene>
    <name evidence="16" type="ORF">A3A94_03180</name>
</gene>
<dbReference type="AlphaFoldDB" id="A0A1G2FK66"/>
<feature type="transmembrane region" description="Helical" evidence="14">
    <location>
        <begin position="138"/>
        <end position="158"/>
    </location>
</feature>
<keyword evidence="6" id="KW-0808">Transferase</keyword>
<dbReference type="InterPro" id="IPR003018">
    <property type="entry name" value="GAF"/>
</dbReference>
<dbReference type="InterPro" id="IPR003594">
    <property type="entry name" value="HATPase_dom"/>
</dbReference>
<evidence type="ECO:0000256" key="14">
    <source>
        <dbReference type="SAM" id="Phobius"/>
    </source>
</evidence>
<protein>
    <recommendedName>
        <fullName evidence="3">histidine kinase</fullName>
        <ecNumber evidence="3">2.7.13.3</ecNumber>
    </recommendedName>
</protein>
<feature type="transmembrane region" description="Helical" evidence="14">
    <location>
        <begin position="37"/>
        <end position="62"/>
    </location>
</feature>
<feature type="transmembrane region" description="Helical" evidence="14">
    <location>
        <begin position="238"/>
        <end position="262"/>
    </location>
</feature>
<dbReference type="SUPFAM" id="SSF55781">
    <property type="entry name" value="GAF domain-like"/>
    <property type="match status" value="1"/>
</dbReference>
<dbReference type="PANTHER" id="PTHR43711">
    <property type="entry name" value="TWO-COMPONENT HISTIDINE KINASE"/>
    <property type="match status" value="1"/>
</dbReference>
<dbReference type="Pfam" id="PF13185">
    <property type="entry name" value="GAF_2"/>
    <property type="match status" value="1"/>
</dbReference>
<dbReference type="InterPro" id="IPR004358">
    <property type="entry name" value="Sig_transdc_His_kin-like_C"/>
</dbReference>
<evidence type="ECO:0000256" key="9">
    <source>
        <dbReference type="ARBA" id="ARBA00022840"/>
    </source>
</evidence>
<feature type="coiled-coil region" evidence="12">
    <location>
        <begin position="507"/>
        <end position="534"/>
    </location>
</feature>
<dbReference type="PANTHER" id="PTHR43711:SF1">
    <property type="entry name" value="HISTIDINE KINASE 1"/>
    <property type="match status" value="1"/>
</dbReference>
<dbReference type="SMART" id="SM00387">
    <property type="entry name" value="HATPase_c"/>
    <property type="match status" value="1"/>
</dbReference>
<dbReference type="InterPro" id="IPR036890">
    <property type="entry name" value="HATPase_C_sf"/>
</dbReference>
<evidence type="ECO:0000256" key="8">
    <source>
        <dbReference type="ARBA" id="ARBA00022777"/>
    </source>
</evidence>
<dbReference type="Pfam" id="PF16927">
    <property type="entry name" value="HisKA_7TM"/>
    <property type="match status" value="1"/>
</dbReference>
<feature type="region of interest" description="Disordered" evidence="13">
    <location>
        <begin position="375"/>
        <end position="398"/>
    </location>
</feature>
<evidence type="ECO:0000256" key="1">
    <source>
        <dbReference type="ARBA" id="ARBA00000085"/>
    </source>
</evidence>
<feature type="transmembrane region" description="Helical" evidence="14">
    <location>
        <begin position="204"/>
        <end position="226"/>
    </location>
</feature>
<dbReference type="GO" id="GO:0000155">
    <property type="term" value="F:phosphorelay sensor kinase activity"/>
    <property type="evidence" value="ECO:0007669"/>
    <property type="project" value="InterPro"/>
</dbReference>
<keyword evidence="7" id="KW-0547">Nucleotide-binding</keyword>
<dbReference type="EC" id="2.7.13.3" evidence="3"/>
<dbReference type="Proteomes" id="UP000178787">
    <property type="component" value="Unassembled WGS sequence"/>
</dbReference>
<dbReference type="CDD" id="cd00082">
    <property type="entry name" value="HisKA"/>
    <property type="match status" value="1"/>
</dbReference>
<evidence type="ECO:0000256" key="11">
    <source>
        <dbReference type="ARBA" id="ARBA00023136"/>
    </source>
</evidence>
<dbReference type="GO" id="GO:0005886">
    <property type="term" value="C:plasma membrane"/>
    <property type="evidence" value="ECO:0007669"/>
    <property type="project" value="UniProtKB-SubCell"/>
</dbReference>